<keyword evidence="2" id="KW-0472">Membrane</keyword>
<feature type="region of interest" description="Disordered" evidence="1">
    <location>
        <begin position="208"/>
        <end position="251"/>
    </location>
</feature>
<evidence type="ECO:0000313" key="3">
    <source>
        <dbReference type="EMBL" id="ETO22771.1"/>
    </source>
</evidence>
<feature type="transmembrane region" description="Helical" evidence="2">
    <location>
        <begin position="559"/>
        <end position="578"/>
    </location>
</feature>
<feature type="compositionally biased region" description="Acidic residues" evidence="1">
    <location>
        <begin position="767"/>
        <end position="777"/>
    </location>
</feature>
<feature type="transmembrane region" description="Helical" evidence="2">
    <location>
        <begin position="386"/>
        <end position="404"/>
    </location>
</feature>
<evidence type="ECO:0000256" key="1">
    <source>
        <dbReference type="SAM" id="MobiDB-lite"/>
    </source>
</evidence>
<name>X6N9R0_RETFI</name>
<accession>X6N9R0</accession>
<reference evidence="3 4" key="1">
    <citation type="journal article" date="2013" name="Curr. Biol.">
        <title>The Genome of the Foraminiferan Reticulomyxa filosa.</title>
        <authorList>
            <person name="Glockner G."/>
            <person name="Hulsmann N."/>
            <person name="Schleicher M."/>
            <person name="Noegel A.A."/>
            <person name="Eichinger L."/>
            <person name="Gallinger C."/>
            <person name="Pawlowski J."/>
            <person name="Sierra R."/>
            <person name="Euteneuer U."/>
            <person name="Pillet L."/>
            <person name="Moustafa A."/>
            <person name="Platzer M."/>
            <person name="Groth M."/>
            <person name="Szafranski K."/>
            <person name="Schliwa M."/>
        </authorList>
    </citation>
    <scope>NUCLEOTIDE SEQUENCE [LARGE SCALE GENOMIC DNA]</scope>
</reference>
<keyword evidence="4" id="KW-1185">Reference proteome</keyword>
<feature type="region of interest" description="Disordered" evidence="1">
    <location>
        <begin position="767"/>
        <end position="799"/>
    </location>
</feature>
<dbReference type="EMBL" id="ASPP01010489">
    <property type="protein sequence ID" value="ETO22771.1"/>
    <property type="molecule type" value="Genomic_DNA"/>
</dbReference>
<dbReference type="Proteomes" id="UP000023152">
    <property type="component" value="Unassembled WGS sequence"/>
</dbReference>
<comment type="caution">
    <text evidence="3">The sequence shown here is derived from an EMBL/GenBank/DDBJ whole genome shotgun (WGS) entry which is preliminary data.</text>
</comment>
<evidence type="ECO:0000313" key="4">
    <source>
        <dbReference type="Proteomes" id="UP000023152"/>
    </source>
</evidence>
<proteinExistence type="predicted"/>
<protein>
    <submittedName>
        <fullName evidence="3">Uncharacterized protein</fullName>
    </submittedName>
</protein>
<feature type="compositionally biased region" description="Basic and acidic residues" evidence="1">
    <location>
        <begin position="170"/>
        <end position="181"/>
    </location>
</feature>
<gene>
    <name evidence="3" type="ORF">RFI_14424</name>
</gene>
<evidence type="ECO:0000256" key="2">
    <source>
        <dbReference type="SAM" id="Phobius"/>
    </source>
</evidence>
<sequence>MKALFDEQNTQKPLPDTDRIMFEELLKDDEKLQVIFSNLTDGNKFMTMQQFVSVVSLVRQRRRDIPNLTIKLLSQKGTLSGVPFLDTETGLGGHAMSESVVSSGTVIENSSLATPRVEFGKPRGGEDEEEVDLEQVRLSEEAHAKLISRGHTSMKTGSGVGVSAGYSHGRPSDGDTSHRPSESISRTLTLEMSPSLVAKAMSRGSSVSSLLKSIGKPRRATDMRTAKSKKSSRGVSGVGGKGSRDTTSSMQLGTLQQATNMIGTGSYVDDDDENRTVVVAGERLTLDSSFKDVPLLNMHDTNFTSEEFGRIEQIREDSEHEYENKPRPFSVTFKLDEDAQQLIDGVSGNTAISDDTNKRNTTVDEKIDENLKYDDLQERMKQIQNAVLFLYIYTYVYIHIVVGISKIRIEIPENAAGELLGNFIASQIGICVPSADVITSKDSDKANRLLNDYGRGLDEYKNFATPPTILVFEELDGMSINTLQVMENTIQRERYLVRSVAHKIMGKKFPQKLGRHCRALLRDSGFIFALDVALCNPTRFPVDEPFEGVDAPGLMFIHIYIYLYVYVYSILFFFLVILTSLKLLWIGKDDEGDYSLYSIENPLFGPDKLSCINKSGHYAHLEHLPQFLKAVNTYYKSLHQTIDTSKNSTNAWKDIVNKSIRRVAEFLYDHLCSIYEWDQHNTNETANSAVTKERIVPEFMRFITEGFLIGLLELSELNVDDLANVAEDIKTLDNHMSGIEHLDMEYLKTLLQTCKKFVPEIVLFESKEEDDDDDSDSGSDSGANNEESSEHLSDSMSEGEQELLFMKLQYMFPSEND</sequence>
<keyword evidence="2" id="KW-1133">Transmembrane helix</keyword>
<organism evidence="3 4">
    <name type="scientific">Reticulomyxa filosa</name>
    <dbReference type="NCBI Taxonomy" id="46433"/>
    <lineage>
        <taxon>Eukaryota</taxon>
        <taxon>Sar</taxon>
        <taxon>Rhizaria</taxon>
        <taxon>Retaria</taxon>
        <taxon>Foraminifera</taxon>
        <taxon>Monothalamids</taxon>
        <taxon>Reticulomyxidae</taxon>
        <taxon>Reticulomyxa</taxon>
    </lineage>
</organism>
<dbReference type="AlphaFoldDB" id="X6N9R0"/>
<keyword evidence="2" id="KW-0812">Transmembrane</keyword>
<feature type="region of interest" description="Disordered" evidence="1">
    <location>
        <begin position="152"/>
        <end position="186"/>
    </location>
</feature>